<reference evidence="1 2" key="1">
    <citation type="submission" date="2014-04" db="EMBL/GenBank/DDBJ databases">
        <authorList>
            <consortium name="DOE Joint Genome Institute"/>
            <person name="Kuo A."/>
            <person name="Kohler A."/>
            <person name="Jargeat P."/>
            <person name="Nagy L.G."/>
            <person name="Floudas D."/>
            <person name="Copeland A."/>
            <person name="Barry K.W."/>
            <person name="Cichocki N."/>
            <person name="Veneault-Fourrey C."/>
            <person name="LaButti K."/>
            <person name="Lindquist E.A."/>
            <person name="Lipzen A."/>
            <person name="Lundell T."/>
            <person name="Morin E."/>
            <person name="Murat C."/>
            <person name="Sun H."/>
            <person name="Tunlid A."/>
            <person name="Henrissat B."/>
            <person name="Grigoriev I.V."/>
            <person name="Hibbett D.S."/>
            <person name="Martin F."/>
            <person name="Nordberg H.P."/>
            <person name="Cantor M.N."/>
            <person name="Hua S.X."/>
        </authorList>
    </citation>
    <scope>NUCLEOTIDE SEQUENCE [LARGE SCALE GENOMIC DNA]</scope>
    <source>
        <strain evidence="1 2">Ve08.2h10</strain>
    </source>
</reference>
<keyword evidence="2" id="KW-1185">Reference proteome</keyword>
<name>A0A0D0E1I5_9AGAM</name>
<protein>
    <submittedName>
        <fullName evidence="1">Uncharacterized protein</fullName>
    </submittedName>
</protein>
<reference evidence="2" key="2">
    <citation type="submission" date="2015-01" db="EMBL/GenBank/DDBJ databases">
        <title>Evolutionary Origins and Diversification of the Mycorrhizal Mutualists.</title>
        <authorList>
            <consortium name="DOE Joint Genome Institute"/>
            <consortium name="Mycorrhizal Genomics Consortium"/>
            <person name="Kohler A."/>
            <person name="Kuo A."/>
            <person name="Nagy L.G."/>
            <person name="Floudas D."/>
            <person name="Copeland A."/>
            <person name="Barry K.W."/>
            <person name="Cichocki N."/>
            <person name="Veneault-Fourrey C."/>
            <person name="LaButti K."/>
            <person name="Lindquist E.A."/>
            <person name="Lipzen A."/>
            <person name="Lundell T."/>
            <person name="Morin E."/>
            <person name="Murat C."/>
            <person name="Riley R."/>
            <person name="Ohm R."/>
            <person name="Sun H."/>
            <person name="Tunlid A."/>
            <person name="Henrissat B."/>
            <person name="Grigoriev I.V."/>
            <person name="Hibbett D.S."/>
            <person name="Martin F."/>
        </authorList>
    </citation>
    <scope>NUCLEOTIDE SEQUENCE [LARGE SCALE GENOMIC DNA]</scope>
    <source>
        <strain evidence="2">Ve08.2h10</strain>
    </source>
</reference>
<dbReference type="HOGENOM" id="CLU_1778073_0_0_1"/>
<dbReference type="Proteomes" id="UP000054538">
    <property type="component" value="Unassembled WGS sequence"/>
</dbReference>
<dbReference type="InParanoid" id="A0A0D0E1I5"/>
<organism evidence="1 2">
    <name type="scientific">Paxillus rubicundulus Ve08.2h10</name>
    <dbReference type="NCBI Taxonomy" id="930991"/>
    <lineage>
        <taxon>Eukaryota</taxon>
        <taxon>Fungi</taxon>
        <taxon>Dikarya</taxon>
        <taxon>Basidiomycota</taxon>
        <taxon>Agaricomycotina</taxon>
        <taxon>Agaricomycetes</taxon>
        <taxon>Agaricomycetidae</taxon>
        <taxon>Boletales</taxon>
        <taxon>Paxilineae</taxon>
        <taxon>Paxillaceae</taxon>
        <taxon>Paxillus</taxon>
    </lineage>
</organism>
<dbReference type="EMBL" id="KN824924">
    <property type="protein sequence ID" value="KIK97701.1"/>
    <property type="molecule type" value="Genomic_DNA"/>
</dbReference>
<sequence length="146" mass="16538">MAMGDGVWAGTGHMFKIDTHIECDTMSETDTLVDFSCETSDSNRNITTIFRDSNPANRQAVYQSYLAMSTRASLVESMDDVMLCPDNRAWECPSSRACQRAKRAMSSMLSWAKRLQKSSHRRNHSLSDEYRIERSLVTVHAVGQSY</sequence>
<dbReference type="OrthoDB" id="10467988at2759"/>
<evidence type="ECO:0000313" key="1">
    <source>
        <dbReference type="EMBL" id="KIK97701.1"/>
    </source>
</evidence>
<evidence type="ECO:0000313" key="2">
    <source>
        <dbReference type="Proteomes" id="UP000054538"/>
    </source>
</evidence>
<dbReference type="AlphaFoldDB" id="A0A0D0E1I5"/>
<accession>A0A0D0E1I5</accession>
<proteinExistence type="predicted"/>
<gene>
    <name evidence="1" type="ORF">PAXRUDRAFT_824660</name>
</gene>